<dbReference type="STRING" id="118062.MCBB_0706"/>
<keyword evidence="9" id="KW-1185">Reference proteome</keyword>
<dbReference type="Pfam" id="PF08544">
    <property type="entry name" value="GHMP_kinases_C"/>
    <property type="match status" value="1"/>
</dbReference>
<comment type="pathway">
    <text evidence="5">Cofactor biosynthesis; 5,6,7,8-tetrahydromethanopterin biosynthesis.</text>
</comment>
<evidence type="ECO:0000256" key="5">
    <source>
        <dbReference type="PIRNR" id="PIRNR004884"/>
    </source>
</evidence>
<dbReference type="GO" id="GO:0005524">
    <property type="term" value="F:ATP binding"/>
    <property type="evidence" value="ECO:0007669"/>
    <property type="project" value="UniProtKB-UniRule"/>
</dbReference>
<dbReference type="PANTHER" id="PTHR20861:SF6">
    <property type="entry name" value="BETA-RIBOFURANOSYLPHENOL 5'-PHOSPHATE SYNTHASE"/>
    <property type="match status" value="1"/>
</dbReference>
<protein>
    <recommendedName>
        <fullName evidence="5">Beta-ribofuranosylaminobenzene 5'-phosphate synthase</fullName>
        <shortName evidence="5">Beta-RFA-P synthase</shortName>
        <ecNumber evidence="5">2.4.2.54</ecNumber>
    </recommendedName>
</protein>
<evidence type="ECO:0000259" key="6">
    <source>
        <dbReference type="Pfam" id="PF00288"/>
    </source>
</evidence>
<dbReference type="Gene3D" id="3.30.230.10">
    <property type="match status" value="1"/>
</dbReference>
<comment type="subunit">
    <text evidence="5">Homodimer.</text>
</comment>
<reference evidence="8 9" key="1">
    <citation type="submission" date="2016-08" db="EMBL/GenBank/DDBJ databases">
        <authorList>
            <person name="Seilhamer J.J."/>
        </authorList>
    </citation>
    <scope>NUCLEOTIDE SEQUENCE [LARGE SCALE GENOMIC DNA]</scope>
    <source>
        <strain evidence="8">Buetzberg</strain>
    </source>
</reference>
<evidence type="ECO:0000256" key="4">
    <source>
        <dbReference type="ARBA" id="ARBA00022840"/>
    </source>
</evidence>
<evidence type="ECO:0000313" key="9">
    <source>
        <dbReference type="Proteomes" id="UP000094707"/>
    </source>
</evidence>
<keyword evidence="2 5" id="KW-0808">Transferase</keyword>
<dbReference type="PATRIC" id="fig|129848.4.peg.713"/>
<dbReference type="InterPro" id="IPR013750">
    <property type="entry name" value="GHMP_kinase_C_dom"/>
</dbReference>
<sequence length="330" mass="34985">MIIETPSRLHVTLIDLNGAYGRIDGGVGITLQKPKLQVRAETLESGIEVVFSEKEKLESELMDDYTIKIKKAALKMVEHLKINEGFTFTVDKTYPSHSGLGSGTQLSLAAGKLISKMNDLDLTASEIASIVGRGGTSGIGVAAFDKGGFIVDGGHNKAEKPGFLPSSASHASPPPIIARHDFPEDWKIVLVIPNVEPGASGSKEVNIFQSNCPIPLGSVEKLTHVLLMKMLPAVVEADLDSFGSALNMVQDVGFKSIEHKLQNPRIKDIMNSLTEAGAAGVGMSSFGPTLYAVTDTYATDISRAAEEAMKDVGGKIIITKALNNGATLGE</sequence>
<dbReference type="GO" id="GO:0008652">
    <property type="term" value="P:amino acid biosynthetic process"/>
    <property type="evidence" value="ECO:0007669"/>
    <property type="project" value="UniProtKB-KW"/>
</dbReference>
<keyword evidence="3" id="KW-0547">Nucleotide-binding</keyword>
<evidence type="ECO:0000259" key="7">
    <source>
        <dbReference type="Pfam" id="PF08544"/>
    </source>
</evidence>
<keyword evidence="5 8" id="KW-0328">Glycosyltransferase</keyword>
<comment type="catalytic activity">
    <reaction evidence="5">
        <text>5-phospho-alpha-D-ribose 1-diphosphate + 4-hydroxybenzoate + H(+) = 4-(beta-D-ribofuranosyl)phenol 5'-phosphate + CO2 + diphosphate</text>
        <dbReference type="Rhea" id="RHEA:48556"/>
        <dbReference type="ChEBI" id="CHEBI:15378"/>
        <dbReference type="ChEBI" id="CHEBI:16526"/>
        <dbReference type="ChEBI" id="CHEBI:17879"/>
        <dbReference type="ChEBI" id="CHEBI:33019"/>
        <dbReference type="ChEBI" id="CHEBI:58017"/>
        <dbReference type="ChEBI" id="CHEBI:82767"/>
        <dbReference type="EC" id="2.4.2.54"/>
    </reaction>
</comment>
<evidence type="ECO:0000256" key="3">
    <source>
        <dbReference type="ARBA" id="ARBA00022741"/>
    </source>
</evidence>
<dbReference type="InterPro" id="IPR020568">
    <property type="entry name" value="Ribosomal_Su5_D2-typ_SF"/>
</dbReference>
<feature type="domain" description="GHMP kinase N-terminal" evidence="6">
    <location>
        <begin position="69"/>
        <end position="146"/>
    </location>
</feature>
<dbReference type="GeneID" id="30411560"/>
<comment type="function">
    <text evidence="5">Catalyzes the condensation of 4-aminobenzoate (pABA) with 5-phospho-alpha-D-ribose 1-diphosphate (PRPP) to produce beta-ribofuranosylaminobenzene 5'-phosphate (beta-RFA-P).</text>
</comment>
<dbReference type="NCBIfam" id="NF040726">
    <property type="entry name" value="BetaRFA-P_synth"/>
    <property type="match status" value="1"/>
</dbReference>
<dbReference type="AlphaFoldDB" id="A0A1D3L1A4"/>
<dbReference type="Pfam" id="PF00288">
    <property type="entry name" value="GHMP_kinases_N"/>
    <property type="match status" value="1"/>
</dbReference>
<dbReference type="EMBL" id="LT607756">
    <property type="protein sequence ID" value="SCG85279.1"/>
    <property type="molecule type" value="Genomic_DNA"/>
</dbReference>
<dbReference type="KEGG" id="mcub:MCBB_0706"/>
<dbReference type="NCBIfam" id="TIGR00144">
    <property type="entry name" value="beta_RFAP_syn"/>
    <property type="match status" value="1"/>
</dbReference>
<dbReference type="InterPro" id="IPR053442">
    <property type="entry name" value="Beta-RFA-P_synthase"/>
</dbReference>
<feature type="domain" description="GHMP kinase C-terminal" evidence="7">
    <location>
        <begin position="230"/>
        <end position="310"/>
    </location>
</feature>
<organism evidence="8 9">
    <name type="scientific">Methanobacterium congolense</name>
    <dbReference type="NCBI Taxonomy" id="118062"/>
    <lineage>
        <taxon>Archaea</taxon>
        <taxon>Methanobacteriati</taxon>
        <taxon>Methanobacteriota</taxon>
        <taxon>Methanomada group</taxon>
        <taxon>Methanobacteria</taxon>
        <taxon>Methanobacteriales</taxon>
        <taxon>Methanobacteriaceae</taxon>
        <taxon>Methanobacterium</taxon>
    </lineage>
</organism>
<dbReference type="Proteomes" id="UP000094707">
    <property type="component" value="Chromosome I"/>
</dbReference>
<dbReference type="PANTHER" id="PTHR20861">
    <property type="entry name" value="HOMOSERINE/4-DIPHOSPHOCYTIDYL-2-C-METHYL-D-ERYTHRITOL KINASE"/>
    <property type="match status" value="1"/>
</dbReference>
<evidence type="ECO:0000256" key="1">
    <source>
        <dbReference type="ARBA" id="ARBA00022605"/>
    </source>
</evidence>
<dbReference type="Gene3D" id="3.30.70.890">
    <property type="entry name" value="GHMP kinase, C-terminal domain"/>
    <property type="match status" value="1"/>
</dbReference>
<dbReference type="OrthoDB" id="85156at2157"/>
<dbReference type="InterPro" id="IPR014721">
    <property type="entry name" value="Ribsml_uS5_D2-typ_fold_subgr"/>
</dbReference>
<comment type="similarity">
    <text evidence="5">Belongs to the beta-RFA-P synthase family.</text>
</comment>
<dbReference type="InterPro" id="IPR006204">
    <property type="entry name" value="GHMP_kinase_N_dom"/>
</dbReference>
<dbReference type="InterPro" id="IPR004422">
    <property type="entry name" value="RFAP_synthase"/>
</dbReference>
<dbReference type="SUPFAM" id="SSF54211">
    <property type="entry name" value="Ribosomal protein S5 domain 2-like"/>
    <property type="match status" value="1"/>
</dbReference>
<dbReference type="UniPathway" id="UPA00065"/>
<dbReference type="RefSeq" id="WP_071906464.1">
    <property type="nucleotide sequence ID" value="NZ_LT607756.1"/>
</dbReference>
<dbReference type="PIRSF" id="PIRSF004884">
    <property type="entry name" value="Sugar_kin_arch"/>
    <property type="match status" value="1"/>
</dbReference>
<gene>
    <name evidence="8" type="ORF">MCBB_0706</name>
</gene>
<dbReference type="SUPFAM" id="SSF55060">
    <property type="entry name" value="GHMP Kinase, C-terminal domain"/>
    <property type="match status" value="1"/>
</dbReference>
<dbReference type="EC" id="2.4.2.54" evidence="5"/>
<proteinExistence type="inferred from homology"/>
<evidence type="ECO:0000313" key="8">
    <source>
        <dbReference type="EMBL" id="SCG85279.1"/>
    </source>
</evidence>
<keyword evidence="4" id="KW-0067">ATP-binding</keyword>
<keyword evidence="1" id="KW-0028">Amino-acid biosynthesis</keyword>
<evidence type="ECO:0000256" key="2">
    <source>
        <dbReference type="ARBA" id="ARBA00022679"/>
    </source>
</evidence>
<dbReference type="GO" id="GO:0043793">
    <property type="term" value="F:beta-ribofuranosylaminobenzene 5'-phosphate synthase activity"/>
    <property type="evidence" value="ECO:0007669"/>
    <property type="project" value="UniProtKB-EC"/>
</dbReference>
<accession>A0A1D3L1A4</accession>
<name>A0A1D3L1A4_9EURY</name>
<dbReference type="InterPro" id="IPR036554">
    <property type="entry name" value="GHMP_kinase_C_sf"/>
</dbReference>